<evidence type="ECO:0000313" key="2">
    <source>
        <dbReference type="Proteomes" id="UP000046395"/>
    </source>
</evidence>
<keyword evidence="2" id="KW-1185">Reference proteome</keyword>
<feature type="compositionally biased region" description="Basic residues" evidence="1">
    <location>
        <begin position="133"/>
        <end position="148"/>
    </location>
</feature>
<evidence type="ECO:0000256" key="1">
    <source>
        <dbReference type="SAM" id="MobiDB-lite"/>
    </source>
</evidence>
<feature type="region of interest" description="Disordered" evidence="1">
    <location>
        <begin position="28"/>
        <end position="88"/>
    </location>
</feature>
<dbReference type="AlphaFoldDB" id="A0A5S6QKL5"/>
<feature type="compositionally biased region" description="Basic residues" evidence="1">
    <location>
        <begin position="79"/>
        <end position="88"/>
    </location>
</feature>
<reference evidence="3" key="1">
    <citation type="submission" date="2019-12" db="UniProtKB">
        <authorList>
            <consortium name="WormBaseParasite"/>
        </authorList>
    </citation>
    <scope>IDENTIFICATION</scope>
</reference>
<proteinExistence type="predicted"/>
<feature type="compositionally biased region" description="Basic and acidic residues" evidence="1">
    <location>
        <begin position="151"/>
        <end position="162"/>
    </location>
</feature>
<sequence>MLSVRSASFNLWAHSFARNELDTRTYNEAGKSHKSLKTRYDDRSSRKAKDRSEKAAKRGQHLAKRSRRAIRAARPIRSTGKRKDKQKRLALSATRVNNAHGKTCHRLFGETPLRRPSGNVSPRCRLLREERRGGRRKRKAKRRSRRPTAFRSDRRNREEKRITVPTPTETPFAADTDELCRPLEVAAAVVDCEGTVVATVVSSPVEEVVASSRLGINRSPTTPTCFLSLLPIALPLRTTSDGAVRLQEVGRSGQVTAATGTGGEVWTKAPLHRCEQTTQLWNRSAYARDDEQDE</sequence>
<feature type="region of interest" description="Disordered" evidence="1">
    <location>
        <begin position="107"/>
        <end position="173"/>
    </location>
</feature>
<evidence type="ECO:0000313" key="3">
    <source>
        <dbReference type="WBParaSite" id="TMUE_2000007725.1"/>
    </source>
</evidence>
<dbReference type="Proteomes" id="UP000046395">
    <property type="component" value="Unassembled WGS sequence"/>
</dbReference>
<accession>A0A5S6QKL5</accession>
<feature type="compositionally biased region" description="Basic residues" evidence="1">
    <location>
        <begin position="57"/>
        <end position="71"/>
    </location>
</feature>
<name>A0A5S6QKL5_TRIMR</name>
<organism evidence="2 3">
    <name type="scientific">Trichuris muris</name>
    <name type="common">Mouse whipworm</name>
    <dbReference type="NCBI Taxonomy" id="70415"/>
    <lineage>
        <taxon>Eukaryota</taxon>
        <taxon>Metazoa</taxon>
        <taxon>Ecdysozoa</taxon>
        <taxon>Nematoda</taxon>
        <taxon>Enoplea</taxon>
        <taxon>Dorylaimia</taxon>
        <taxon>Trichinellida</taxon>
        <taxon>Trichuridae</taxon>
        <taxon>Trichuris</taxon>
    </lineage>
</organism>
<feature type="compositionally biased region" description="Basic and acidic residues" evidence="1">
    <location>
        <begin position="38"/>
        <end position="56"/>
    </location>
</feature>
<protein>
    <submittedName>
        <fullName evidence="3">Late endosomal/lysosomal adaptor and MAPK and MTOR activator 5</fullName>
    </submittedName>
</protein>
<dbReference type="WBParaSite" id="TMUE_2000007725.1">
    <property type="protein sequence ID" value="TMUE_2000007725.1"/>
    <property type="gene ID" value="WBGene00299991"/>
</dbReference>